<protein>
    <submittedName>
        <fullName evidence="2">Major paralogous domain-containing protein</fullName>
    </submittedName>
</protein>
<feature type="domain" description="Fibrobacter succinogenes major paralogous" evidence="1">
    <location>
        <begin position="21"/>
        <end position="134"/>
    </location>
</feature>
<reference evidence="3" key="1">
    <citation type="submission" date="2016-11" db="EMBL/GenBank/DDBJ databases">
        <authorList>
            <person name="Varghese N."/>
            <person name="Submissions S."/>
        </authorList>
    </citation>
    <scope>NUCLEOTIDE SEQUENCE [LARGE SCALE GENOMIC DNA]</scope>
    <source>
        <strain evidence="3">UWOS</strain>
    </source>
</reference>
<gene>
    <name evidence="2" type="ORF">SAMN05720469_1141</name>
</gene>
<dbReference type="EMBL" id="FRAW01000014">
    <property type="protein sequence ID" value="SHK68552.1"/>
    <property type="molecule type" value="Genomic_DNA"/>
</dbReference>
<evidence type="ECO:0000313" key="2">
    <source>
        <dbReference type="EMBL" id="SHK68552.1"/>
    </source>
</evidence>
<name>A0A1M6UH63_9BACT</name>
<proteinExistence type="predicted"/>
<dbReference type="AlphaFoldDB" id="A0A1M6UH63"/>
<dbReference type="Pfam" id="PF09603">
    <property type="entry name" value="Fib_succ_major"/>
    <property type="match status" value="1"/>
</dbReference>
<dbReference type="Proteomes" id="UP000184275">
    <property type="component" value="Unassembled WGS sequence"/>
</dbReference>
<dbReference type="InterPro" id="IPR011871">
    <property type="entry name" value="Fib_succ_major"/>
</dbReference>
<organism evidence="2 3">
    <name type="scientific">Fibrobacter intestinalis</name>
    <dbReference type="NCBI Taxonomy" id="28122"/>
    <lineage>
        <taxon>Bacteria</taxon>
        <taxon>Pseudomonadati</taxon>
        <taxon>Fibrobacterota</taxon>
        <taxon>Fibrobacteria</taxon>
        <taxon>Fibrobacterales</taxon>
        <taxon>Fibrobacteraceae</taxon>
        <taxon>Fibrobacter</taxon>
    </lineage>
</organism>
<accession>A0A1M6UH63</accession>
<dbReference type="NCBIfam" id="TIGR02145">
    <property type="entry name" value="Fib_succ_major"/>
    <property type="match status" value="1"/>
</dbReference>
<evidence type="ECO:0000313" key="3">
    <source>
        <dbReference type="Proteomes" id="UP000184275"/>
    </source>
</evidence>
<keyword evidence="3" id="KW-1185">Reference proteome</keyword>
<evidence type="ECO:0000259" key="1">
    <source>
        <dbReference type="Pfam" id="PF09603"/>
    </source>
</evidence>
<dbReference type="RefSeq" id="WP_083545788.1">
    <property type="nucleotide sequence ID" value="NZ_FRAW01000014.1"/>
</dbReference>
<sequence length="135" mass="14570">MFSNGGKGCGYGVECNARVPVRGVCPAGWHLPSKAEWETLFTAVGGTTVAGTKLKSKSGWYNNGNGMDTYGFSVLPAGIHDGDGSYRTAGKHAGLWGSTENSSYAYYWFFAYDSERVGSGYTYKNEGFSIRCIKD</sequence>